<feature type="compositionally biased region" description="Pro residues" evidence="1">
    <location>
        <begin position="353"/>
        <end position="365"/>
    </location>
</feature>
<proteinExistence type="predicted"/>
<accession>A0A9W7ZTY2</accession>
<dbReference type="Proteomes" id="UP001150569">
    <property type="component" value="Unassembled WGS sequence"/>
</dbReference>
<dbReference type="AlphaFoldDB" id="A0A9W7ZTY2"/>
<protein>
    <submittedName>
        <fullName evidence="2">Uncharacterized protein</fullName>
    </submittedName>
</protein>
<evidence type="ECO:0000313" key="3">
    <source>
        <dbReference type="Proteomes" id="UP001150569"/>
    </source>
</evidence>
<organism evidence="2 3">
    <name type="scientific">Tieghemiomyces parasiticus</name>
    <dbReference type="NCBI Taxonomy" id="78921"/>
    <lineage>
        <taxon>Eukaryota</taxon>
        <taxon>Fungi</taxon>
        <taxon>Fungi incertae sedis</taxon>
        <taxon>Zoopagomycota</taxon>
        <taxon>Kickxellomycotina</taxon>
        <taxon>Dimargaritomycetes</taxon>
        <taxon>Dimargaritales</taxon>
        <taxon>Dimargaritaceae</taxon>
        <taxon>Tieghemiomyces</taxon>
    </lineage>
</organism>
<evidence type="ECO:0000313" key="2">
    <source>
        <dbReference type="EMBL" id="KAJ1913027.1"/>
    </source>
</evidence>
<comment type="caution">
    <text evidence="2">The sequence shown here is derived from an EMBL/GenBank/DDBJ whole genome shotgun (WGS) entry which is preliminary data.</text>
</comment>
<reference evidence="2" key="1">
    <citation type="submission" date="2022-07" db="EMBL/GenBank/DDBJ databases">
        <title>Phylogenomic reconstructions and comparative analyses of Kickxellomycotina fungi.</title>
        <authorList>
            <person name="Reynolds N.K."/>
            <person name="Stajich J.E."/>
            <person name="Barry K."/>
            <person name="Grigoriev I.V."/>
            <person name="Crous P."/>
            <person name="Smith M.E."/>
        </authorList>
    </citation>
    <scope>NUCLEOTIDE SEQUENCE</scope>
    <source>
        <strain evidence="2">RSA 861</strain>
    </source>
</reference>
<feature type="region of interest" description="Disordered" evidence="1">
    <location>
        <begin position="13"/>
        <end position="46"/>
    </location>
</feature>
<feature type="region of interest" description="Disordered" evidence="1">
    <location>
        <begin position="344"/>
        <end position="366"/>
    </location>
</feature>
<keyword evidence="3" id="KW-1185">Reference proteome</keyword>
<feature type="compositionally biased region" description="Basic and acidic residues" evidence="1">
    <location>
        <begin position="13"/>
        <end position="24"/>
    </location>
</feature>
<dbReference type="EMBL" id="JANBPT010000780">
    <property type="protein sequence ID" value="KAJ1913027.1"/>
    <property type="molecule type" value="Genomic_DNA"/>
</dbReference>
<sequence length="386" mass="42525">MTNDHLLHSHEAYRLSGEHSKTEPGQDGLSSSDLMPPHGIKRSVSPDTCEAGWLAPKACSRSDADSLQARERKRRPRPDYATGTLLAATDSLVSHPAPAGVTAAFKHSLAHRDTQTRFLSMWDPYAAISIAQISPEYQKRFRATLCFPYSKLSSAIERLLGRQIHMDMSESTKYAFLTSRLHSPPKKYDRLPARYSAPRTLEDLRRRVISLANPLPTSVSTLTNLYQKVYGPQADTLEIEGERFLTARMVVEFVLTTTARTTRNGKPVYATAYTVPLQPHELPLPVLPGLVPDPMDVDNERLLPADGMSAVSPTSSSALLTTDPDQHSVADRLILGDLNLDDDDEPVGLPSFTPSPPSAPVPLQPLSPEDISEAVRQIFNFIQANV</sequence>
<name>A0A9W7ZTY2_9FUNG</name>
<evidence type="ECO:0000256" key="1">
    <source>
        <dbReference type="SAM" id="MobiDB-lite"/>
    </source>
</evidence>
<gene>
    <name evidence="2" type="ORF">IWQ60_009386</name>
</gene>